<comment type="caution">
    <text evidence="1">The sequence shown here is derived from an EMBL/GenBank/DDBJ whole genome shotgun (WGS) entry which is preliminary data.</text>
</comment>
<gene>
    <name evidence="1" type="ORF">GCM10009332_21870</name>
</gene>
<protein>
    <submittedName>
        <fullName evidence="1">Uncharacterized protein</fullName>
    </submittedName>
</protein>
<name>A0A917JSA1_9GAMM</name>
<dbReference type="Proteomes" id="UP000613743">
    <property type="component" value="Unassembled WGS sequence"/>
</dbReference>
<dbReference type="Gene3D" id="2.40.10.320">
    <property type="entry name" value="Uncharacterised protein PF13642 yp_926445, N-terminal domain"/>
    <property type="match status" value="1"/>
</dbReference>
<proteinExistence type="predicted"/>
<evidence type="ECO:0000313" key="2">
    <source>
        <dbReference type="Proteomes" id="UP000613743"/>
    </source>
</evidence>
<reference evidence="1" key="2">
    <citation type="submission" date="2020-09" db="EMBL/GenBank/DDBJ databases">
        <authorList>
            <person name="Sun Q."/>
            <person name="Ohkuma M."/>
        </authorList>
    </citation>
    <scope>NUCLEOTIDE SEQUENCE</scope>
    <source>
        <strain evidence="1">JCM 30804</strain>
    </source>
</reference>
<dbReference type="AlphaFoldDB" id="A0A917JSA1"/>
<sequence length="113" mass="12518">MSDKVEWPVVIQYQGQHELTYVESESVWRGDTDLHFFAYESGDVVIDSRGAVYDISQSTHSTHQWIATGDHLTKAQVTTLVQHHLSHAGQCCVSKFSVNSIAEAIAVVGLESD</sequence>
<organism evidence="1 2">
    <name type="scientific">Shewanella gelidii</name>
    <dbReference type="NCBI Taxonomy" id="1642821"/>
    <lineage>
        <taxon>Bacteria</taxon>
        <taxon>Pseudomonadati</taxon>
        <taxon>Pseudomonadota</taxon>
        <taxon>Gammaproteobacteria</taxon>
        <taxon>Alteromonadales</taxon>
        <taxon>Shewanellaceae</taxon>
        <taxon>Shewanella</taxon>
    </lineage>
</organism>
<dbReference type="EMBL" id="BMPZ01000005">
    <property type="protein sequence ID" value="GGI84267.1"/>
    <property type="molecule type" value="Genomic_DNA"/>
</dbReference>
<dbReference type="Gene3D" id="1.10.8.650">
    <property type="entry name" value="Uncharacterised protein PF13642 yp_926445, C-terminal domain"/>
    <property type="match status" value="1"/>
</dbReference>
<reference evidence="1" key="1">
    <citation type="journal article" date="2014" name="Int. J. Syst. Evol. Microbiol.">
        <title>Complete genome sequence of Corynebacterium casei LMG S-19264T (=DSM 44701T), isolated from a smear-ripened cheese.</title>
        <authorList>
            <consortium name="US DOE Joint Genome Institute (JGI-PGF)"/>
            <person name="Walter F."/>
            <person name="Albersmeier A."/>
            <person name="Kalinowski J."/>
            <person name="Ruckert C."/>
        </authorList>
    </citation>
    <scope>NUCLEOTIDE SEQUENCE</scope>
    <source>
        <strain evidence="1">JCM 30804</strain>
    </source>
</reference>
<dbReference type="RefSeq" id="WP_188920809.1">
    <property type="nucleotide sequence ID" value="NZ_BMPZ01000005.1"/>
</dbReference>
<dbReference type="InterPro" id="IPR025284">
    <property type="entry name" value="DUF4144"/>
</dbReference>
<keyword evidence="2" id="KW-1185">Reference proteome</keyword>
<dbReference type="Pfam" id="PF13642">
    <property type="entry name" value="DUF4144"/>
    <property type="match status" value="1"/>
</dbReference>
<accession>A0A917JSA1</accession>
<evidence type="ECO:0000313" key="1">
    <source>
        <dbReference type="EMBL" id="GGI84267.1"/>
    </source>
</evidence>